<dbReference type="AlphaFoldDB" id="A0A1J4M9Z2"/>
<reference evidence="1 2" key="1">
    <citation type="submission" date="2016-10" db="EMBL/GenBank/DDBJ databases">
        <title>Reductive evolution of mitochondrial metabolism and differential evolution of invasion-related proteins in Cryptosporidium.</title>
        <authorList>
            <person name="Liu S."/>
            <person name="Roellig D.M."/>
            <person name="Guo Y."/>
            <person name="Li N."/>
            <person name="Frace M.A."/>
            <person name="Tang K."/>
            <person name="Zhang L."/>
            <person name="Feng Y."/>
            <person name="Xiao L."/>
        </authorList>
    </citation>
    <scope>NUCLEOTIDE SEQUENCE [LARGE SCALE GENOMIC DNA]</scope>
    <source>
        <strain evidence="1">30847</strain>
    </source>
</reference>
<evidence type="ECO:0000313" key="2">
    <source>
        <dbReference type="Proteomes" id="UP000186804"/>
    </source>
</evidence>
<dbReference type="GeneID" id="92366062"/>
<comment type="caution">
    <text evidence="1">The sequence shown here is derived from an EMBL/GenBank/DDBJ whole genome shotgun (WGS) entry which is preliminary data.</text>
</comment>
<dbReference type="RefSeq" id="XP_067066407.1">
    <property type="nucleotide sequence ID" value="XM_067212110.1"/>
</dbReference>
<dbReference type="Proteomes" id="UP000186804">
    <property type="component" value="Unassembled WGS sequence"/>
</dbReference>
<dbReference type="VEuPathDB" id="CryptoDB:cand_018770"/>
<organism evidence="1 2">
    <name type="scientific">Cryptosporidium andersoni</name>
    <dbReference type="NCBI Taxonomy" id="117008"/>
    <lineage>
        <taxon>Eukaryota</taxon>
        <taxon>Sar</taxon>
        <taxon>Alveolata</taxon>
        <taxon>Apicomplexa</taxon>
        <taxon>Conoidasida</taxon>
        <taxon>Coccidia</taxon>
        <taxon>Eucoccidiorida</taxon>
        <taxon>Eimeriorina</taxon>
        <taxon>Cryptosporidiidae</taxon>
        <taxon>Cryptosporidium</taxon>
    </lineage>
</organism>
<gene>
    <name evidence="1" type="ORF">cand_018770</name>
</gene>
<evidence type="ECO:0000313" key="1">
    <source>
        <dbReference type="EMBL" id="OII71038.1"/>
    </source>
</evidence>
<protein>
    <submittedName>
        <fullName evidence="1">Uncharacterized protein</fullName>
    </submittedName>
</protein>
<keyword evidence="2" id="KW-1185">Reference proteome</keyword>
<dbReference type="EMBL" id="LRBS01000125">
    <property type="protein sequence ID" value="OII71038.1"/>
    <property type="molecule type" value="Genomic_DNA"/>
</dbReference>
<proteinExistence type="predicted"/>
<accession>A0A1J4M9Z2</accession>
<dbReference type="OrthoDB" id="336435at2759"/>
<sequence>MSERESSQLSTVLGKIETFLISKEEGDFSVPNLISISLGYSKPIYNRTVEMLGNGKNAIMENVEWVPYHRSYITTEEAVDIASSTIEEVRNNESNFTEKYEEKLKANRVIFSYPRFRKGSISTFFAYATNKIRDLPILSHIFNLTTWGLENIKDIEPTIVERSTEAYNYTRKLWIDLRLYVDQLILYIREYGLFFIDKCGSVIVGIRSDPFGYPKEVLIFTLNMAKYGTDKVFGCEKREFLTSKLHSGIDLLKNFGTSYWDKVTSKTQ</sequence>
<name>A0A1J4M9Z2_9CRYT</name>